<keyword evidence="5" id="KW-0804">Transcription</keyword>
<keyword evidence="4 7" id="KW-0238">DNA-binding</keyword>
<dbReference type="Gene3D" id="3.40.50.2300">
    <property type="match status" value="1"/>
</dbReference>
<dbReference type="InterPro" id="IPR001789">
    <property type="entry name" value="Sig_transdc_resp-reg_receiver"/>
</dbReference>
<dbReference type="SUPFAM" id="SSF46894">
    <property type="entry name" value="C-terminal effector domain of the bipartite response regulators"/>
    <property type="match status" value="1"/>
</dbReference>
<feature type="domain" description="Response regulatory" evidence="8">
    <location>
        <begin position="3"/>
        <end position="117"/>
    </location>
</feature>
<dbReference type="AlphaFoldDB" id="A0A4Q7PFJ1"/>
<evidence type="ECO:0000313" key="10">
    <source>
        <dbReference type="EMBL" id="RZS97622.1"/>
    </source>
</evidence>
<dbReference type="PROSITE" id="PS51755">
    <property type="entry name" value="OMPR_PHOB"/>
    <property type="match status" value="1"/>
</dbReference>
<dbReference type="InterPro" id="IPR016032">
    <property type="entry name" value="Sig_transdc_resp-reg_C-effctor"/>
</dbReference>
<evidence type="ECO:0000256" key="1">
    <source>
        <dbReference type="ARBA" id="ARBA00022553"/>
    </source>
</evidence>
<evidence type="ECO:0000259" key="8">
    <source>
        <dbReference type="PROSITE" id="PS50110"/>
    </source>
</evidence>
<feature type="DNA-binding region" description="OmpR/PhoB-type" evidence="7">
    <location>
        <begin position="128"/>
        <end position="226"/>
    </location>
</feature>
<dbReference type="PANTHER" id="PTHR48111:SF40">
    <property type="entry name" value="PHOSPHATE REGULON TRANSCRIPTIONAL REGULATORY PROTEIN PHOB"/>
    <property type="match status" value="1"/>
</dbReference>
<dbReference type="GO" id="GO:0000156">
    <property type="term" value="F:phosphorelay response regulator activity"/>
    <property type="evidence" value="ECO:0007669"/>
    <property type="project" value="TreeGrafter"/>
</dbReference>
<dbReference type="Proteomes" id="UP000292209">
    <property type="component" value="Unassembled WGS sequence"/>
</dbReference>
<feature type="modified residue" description="4-aspartylphosphate" evidence="6">
    <location>
        <position position="52"/>
    </location>
</feature>
<dbReference type="CDD" id="cd17574">
    <property type="entry name" value="REC_OmpR"/>
    <property type="match status" value="1"/>
</dbReference>
<reference evidence="10 11" key="1">
    <citation type="submission" date="2019-02" db="EMBL/GenBank/DDBJ databases">
        <title>Genomic Encyclopedia of Archaeal and Bacterial Type Strains, Phase II (KMG-II): from individual species to whole genera.</title>
        <authorList>
            <person name="Goeker M."/>
        </authorList>
    </citation>
    <scope>NUCLEOTIDE SEQUENCE [LARGE SCALE GENOMIC DNA]</scope>
    <source>
        <strain evidence="10 11">DSM 21411</strain>
    </source>
</reference>
<keyword evidence="2" id="KW-0902">Two-component regulatory system</keyword>
<dbReference type="GO" id="GO:0032993">
    <property type="term" value="C:protein-DNA complex"/>
    <property type="evidence" value="ECO:0007669"/>
    <property type="project" value="TreeGrafter"/>
</dbReference>
<dbReference type="SMART" id="SM00862">
    <property type="entry name" value="Trans_reg_C"/>
    <property type="match status" value="1"/>
</dbReference>
<feature type="domain" description="OmpR/PhoB-type" evidence="9">
    <location>
        <begin position="128"/>
        <end position="226"/>
    </location>
</feature>
<dbReference type="PROSITE" id="PS50110">
    <property type="entry name" value="RESPONSE_REGULATORY"/>
    <property type="match status" value="1"/>
</dbReference>
<evidence type="ECO:0000256" key="5">
    <source>
        <dbReference type="ARBA" id="ARBA00023163"/>
    </source>
</evidence>
<keyword evidence="3" id="KW-0805">Transcription regulation</keyword>
<evidence type="ECO:0000256" key="7">
    <source>
        <dbReference type="PROSITE-ProRule" id="PRU01091"/>
    </source>
</evidence>
<dbReference type="GO" id="GO:0000976">
    <property type="term" value="F:transcription cis-regulatory region binding"/>
    <property type="evidence" value="ECO:0007669"/>
    <property type="project" value="TreeGrafter"/>
</dbReference>
<dbReference type="Pfam" id="PF00486">
    <property type="entry name" value="Trans_reg_C"/>
    <property type="match status" value="1"/>
</dbReference>
<evidence type="ECO:0000256" key="4">
    <source>
        <dbReference type="ARBA" id="ARBA00023125"/>
    </source>
</evidence>
<gene>
    <name evidence="10" type="ORF">BC751_3237</name>
</gene>
<comment type="caution">
    <text evidence="10">The sequence shown here is derived from an EMBL/GenBank/DDBJ whole genome shotgun (WGS) entry which is preliminary data.</text>
</comment>
<sequence length="226" mass="25745">MTRILYVEDEPALGKIVKESLQSRNYEVLMAEDGISALKLFPDSKVDICVLDIMLPKMDGYTLALSIRKLSPQIPILFLTAKSQVDDVVKGFQSGGNDYLKKPFSLEELIVRIENLLMLTNGQKQQAKQEIIFGKFVFNPSRYELKDPEGAVKRLSYKEAGILSLLLENANQTTERKEILMSLWGDDSYFNSRNLDVYITKLRDYLKADPQVEIITIKGIGYYFSV</sequence>
<evidence type="ECO:0000259" key="9">
    <source>
        <dbReference type="PROSITE" id="PS51755"/>
    </source>
</evidence>
<dbReference type="CDD" id="cd00383">
    <property type="entry name" value="trans_reg_C"/>
    <property type="match status" value="1"/>
</dbReference>
<evidence type="ECO:0000256" key="6">
    <source>
        <dbReference type="PROSITE-ProRule" id="PRU00169"/>
    </source>
</evidence>
<evidence type="ECO:0000256" key="2">
    <source>
        <dbReference type="ARBA" id="ARBA00023012"/>
    </source>
</evidence>
<dbReference type="PANTHER" id="PTHR48111">
    <property type="entry name" value="REGULATOR OF RPOS"/>
    <property type="match status" value="1"/>
</dbReference>
<organism evidence="10 11">
    <name type="scientific">Cecembia calidifontis</name>
    <dbReference type="NCBI Taxonomy" id="1187080"/>
    <lineage>
        <taxon>Bacteria</taxon>
        <taxon>Pseudomonadati</taxon>
        <taxon>Bacteroidota</taxon>
        <taxon>Cytophagia</taxon>
        <taxon>Cytophagales</taxon>
        <taxon>Cyclobacteriaceae</taxon>
        <taxon>Cecembia</taxon>
    </lineage>
</organism>
<dbReference type="EMBL" id="SGXG01000001">
    <property type="protein sequence ID" value="RZS97622.1"/>
    <property type="molecule type" value="Genomic_DNA"/>
</dbReference>
<dbReference type="RefSeq" id="WP_130276481.1">
    <property type="nucleotide sequence ID" value="NZ_SGXG01000001.1"/>
</dbReference>
<protein>
    <submittedName>
        <fullName evidence="10">DNA-binding response OmpR family regulator</fullName>
    </submittedName>
</protein>
<dbReference type="Gene3D" id="1.10.10.10">
    <property type="entry name" value="Winged helix-like DNA-binding domain superfamily/Winged helix DNA-binding domain"/>
    <property type="match status" value="1"/>
</dbReference>
<dbReference type="InterPro" id="IPR011006">
    <property type="entry name" value="CheY-like_superfamily"/>
</dbReference>
<dbReference type="GO" id="GO:0005829">
    <property type="term" value="C:cytosol"/>
    <property type="evidence" value="ECO:0007669"/>
    <property type="project" value="TreeGrafter"/>
</dbReference>
<evidence type="ECO:0000313" key="11">
    <source>
        <dbReference type="Proteomes" id="UP000292209"/>
    </source>
</evidence>
<dbReference type="FunFam" id="3.40.50.2300:FF:000001">
    <property type="entry name" value="DNA-binding response regulator PhoB"/>
    <property type="match status" value="1"/>
</dbReference>
<dbReference type="InterPro" id="IPR036388">
    <property type="entry name" value="WH-like_DNA-bd_sf"/>
</dbReference>
<keyword evidence="11" id="KW-1185">Reference proteome</keyword>
<dbReference type="InterPro" id="IPR039420">
    <property type="entry name" value="WalR-like"/>
</dbReference>
<dbReference type="SUPFAM" id="SSF52172">
    <property type="entry name" value="CheY-like"/>
    <property type="match status" value="1"/>
</dbReference>
<evidence type="ECO:0000256" key="3">
    <source>
        <dbReference type="ARBA" id="ARBA00023015"/>
    </source>
</evidence>
<proteinExistence type="predicted"/>
<dbReference type="InterPro" id="IPR001867">
    <property type="entry name" value="OmpR/PhoB-type_DNA-bd"/>
</dbReference>
<keyword evidence="1 6" id="KW-0597">Phosphoprotein</keyword>
<accession>A0A4Q7PFJ1</accession>
<dbReference type="OrthoDB" id="9790442at2"/>
<dbReference type="Pfam" id="PF00072">
    <property type="entry name" value="Response_reg"/>
    <property type="match status" value="1"/>
</dbReference>
<dbReference type="GO" id="GO:0006355">
    <property type="term" value="P:regulation of DNA-templated transcription"/>
    <property type="evidence" value="ECO:0007669"/>
    <property type="project" value="InterPro"/>
</dbReference>
<dbReference type="SMART" id="SM00448">
    <property type="entry name" value="REC"/>
    <property type="match status" value="1"/>
</dbReference>
<name>A0A4Q7PFJ1_9BACT</name>